<dbReference type="GO" id="GO:0004574">
    <property type="term" value="F:oligo-1,6-glucosidase activity"/>
    <property type="evidence" value="ECO:0007669"/>
    <property type="project" value="TreeGrafter"/>
</dbReference>
<dbReference type="InterPro" id="IPR017853">
    <property type="entry name" value="GH"/>
</dbReference>
<dbReference type="FunFam" id="3.20.20.80:FF:000087">
    <property type="entry name" value="Oligo-1,6-glucosidase IMA1"/>
    <property type="match status" value="1"/>
</dbReference>
<dbReference type="Proteomes" id="UP000053617">
    <property type="component" value="Unassembled WGS sequence"/>
</dbReference>
<dbReference type="AlphaFoldDB" id="A0A0D2IGY5"/>
<evidence type="ECO:0000256" key="1">
    <source>
        <dbReference type="ARBA" id="ARBA00008061"/>
    </source>
</evidence>
<dbReference type="InterPro" id="IPR045857">
    <property type="entry name" value="O16G_dom_2"/>
</dbReference>
<keyword evidence="3" id="KW-0326">Glycosidase</keyword>
<evidence type="ECO:0000256" key="4">
    <source>
        <dbReference type="ARBA" id="ARBA00026248"/>
    </source>
</evidence>
<dbReference type="GO" id="GO:0000025">
    <property type="term" value="P:maltose catabolic process"/>
    <property type="evidence" value="ECO:0007669"/>
    <property type="project" value="TreeGrafter"/>
</dbReference>
<feature type="domain" description="Glycosyl hydrolase family 13 catalytic" evidence="5">
    <location>
        <begin position="17"/>
        <end position="439"/>
    </location>
</feature>
<gene>
    <name evidence="6" type="ORF">Z518_08482</name>
</gene>
<dbReference type="SMART" id="SM00642">
    <property type="entry name" value="Aamy"/>
    <property type="match status" value="1"/>
</dbReference>
<dbReference type="GO" id="GO:0004575">
    <property type="term" value="F:sucrose alpha-glucosidase activity"/>
    <property type="evidence" value="ECO:0007669"/>
    <property type="project" value="TreeGrafter"/>
</dbReference>
<dbReference type="HOGENOM" id="CLU_006462_1_1_1"/>
<dbReference type="EMBL" id="KN847480">
    <property type="protein sequence ID" value="KIX02541.1"/>
    <property type="molecule type" value="Genomic_DNA"/>
</dbReference>
<keyword evidence="7" id="KW-1185">Reference proteome</keyword>
<dbReference type="PANTHER" id="PTHR10357">
    <property type="entry name" value="ALPHA-AMYLASE FAMILY MEMBER"/>
    <property type="match status" value="1"/>
</dbReference>
<dbReference type="InterPro" id="IPR006047">
    <property type="entry name" value="GH13_cat_dom"/>
</dbReference>
<dbReference type="FunFam" id="3.90.400.10:FF:000004">
    <property type="entry name" value="Oligo-1,6-glucosidase"/>
    <property type="match status" value="1"/>
</dbReference>
<evidence type="ECO:0000256" key="2">
    <source>
        <dbReference type="ARBA" id="ARBA00022801"/>
    </source>
</evidence>
<dbReference type="SUPFAM" id="SSF51445">
    <property type="entry name" value="(Trans)glycosidases"/>
    <property type="match status" value="1"/>
</dbReference>
<evidence type="ECO:0000259" key="5">
    <source>
        <dbReference type="SMART" id="SM00642"/>
    </source>
</evidence>
<dbReference type="CDD" id="cd11333">
    <property type="entry name" value="AmyAc_SI_OligoGlu_DGase"/>
    <property type="match status" value="1"/>
</dbReference>
<dbReference type="SUPFAM" id="SSF51011">
    <property type="entry name" value="Glycosyl hydrolase domain"/>
    <property type="match status" value="1"/>
</dbReference>
<dbReference type="InterPro" id="IPR013780">
    <property type="entry name" value="Glyco_hydro_b"/>
</dbReference>
<sequence>MIMAESVPWWKDATVYQIWPTSFKDSNGDGIGDLPGVISALDYLKDLGIDTIWLSPIYRSPQVDMGYDISDYEAVYEPFGTMADMEDLIASCHSRGMRLILDLVINHTSREHAWFKESRESKENPKRDWYIWRSPVYDAEGHPHPPNNWRSAFGGSVWEWDELSQEYYLHYFTPDQPDLNWENEETRRAIFDSAITFWLEKGVDGFRIDTVNKFSKPPTFFDAPVSDPTSRWQYAYNLFCNGPKIHDYLKEINEKVLSAYGEIMTVGELPCTPDRHDIVRYVSAHERELNMVFHFDMIYLGMGTVKKYMFEPFTLTDFKRALSKWQYFIDGTDTWTTVFGENHDSARSVSRFASDAPEHRATSAKLLALLFITLTGTLFIYQGQEIGMINIPPTWGVDEYKDIESRNFYNSIKEQSGNDPIEMHKAKMGLSILARDHARTPMQWSSSSHAGFTSGPTPWMRVHDSYTEINVERQSGDERSVLRFWKTLLQWRKQYRQLFVHGLFREFDHNNPAVFTYLKISRESNHVADHDCHLQALVTLNFSGERQSFMKPEDLRDNDLELLITNVDIAEPDSLAPYEGRVYWVKKTANSTATSCSTRTTAGPP</sequence>
<name>A0A0D2IGY5_9EURO</name>
<dbReference type="STRING" id="1442369.A0A0D2IGY5"/>
<proteinExistence type="inferred from homology"/>
<dbReference type="Gene3D" id="3.90.400.10">
    <property type="entry name" value="Oligo-1,6-glucosidase, Domain 2"/>
    <property type="match status" value="1"/>
</dbReference>
<dbReference type="Gene3D" id="2.60.40.1180">
    <property type="entry name" value="Golgi alpha-mannosidase II"/>
    <property type="match status" value="1"/>
</dbReference>
<accession>A0A0D2IGY5</accession>
<dbReference type="RefSeq" id="XP_013269677.1">
    <property type="nucleotide sequence ID" value="XM_013414223.1"/>
</dbReference>
<evidence type="ECO:0000256" key="3">
    <source>
        <dbReference type="ARBA" id="ARBA00023295"/>
    </source>
</evidence>
<dbReference type="FunFam" id="3.20.20.80:FF:000064">
    <property type="entry name" value="Oligo-1,6-glucosidase"/>
    <property type="match status" value="1"/>
</dbReference>
<dbReference type="Pfam" id="PF00128">
    <property type="entry name" value="Alpha-amylase"/>
    <property type="match status" value="1"/>
</dbReference>
<dbReference type="GeneID" id="25296553"/>
<dbReference type="GO" id="GO:0005987">
    <property type="term" value="P:sucrose catabolic process"/>
    <property type="evidence" value="ECO:0007669"/>
    <property type="project" value="TreeGrafter"/>
</dbReference>
<dbReference type="GO" id="GO:0004556">
    <property type="term" value="F:alpha-amylase activity"/>
    <property type="evidence" value="ECO:0007669"/>
    <property type="project" value="TreeGrafter"/>
</dbReference>
<dbReference type="VEuPathDB" id="FungiDB:Z518_08482"/>
<dbReference type="PANTHER" id="PTHR10357:SF179">
    <property type="entry name" value="NEUTRAL AND BASIC AMINO ACID TRANSPORT PROTEIN RBAT"/>
    <property type="match status" value="1"/>
</dbReference>
<dbReference type="GO" id="GO:0033934">
    <property type="term" value="F:glucan 1,4-alpha-maltotriohydrolase activity"/>
    <property type="evidence" value="ECO:0007669"/>
    <property type="project" value="TreeGrafter"/>
</dbReference>
<keyword evidence="2" id="KW-0378">Hydrolase</keyword>
<protein>
    <submittedName>
        <fullName evidence="6">Rhinocladiella mackenziei CBS 650.93 unplaced genomic scaffold supercont1.6, whole genome shotgun sequence</fullName>
    </submittedName>
</protein>
<reference evidence="6 7" key="1">
    <citation type="submission" date="2015-01" db="EMBL/GenBank/DDBJ databases">
        <title>The Genome Sequence of Rhinocladiella mackenzie CBS 650.93.</title>
        <authorList>
            <consortium name="The Broad Institute Genomics Platform"/>
            <person name="Cuomo C."/>
            <person name="de Hoog S."/>
            <person name="Gorbushina A."/>
            <person name="Stielow B."/>
            <person name="Teixiera M."/>
            <person name="Abouelleil A."/>
            <person name="Chapman S.B."/>
            <person name="Priest M."/>
            <person name="Young S.K."/>
            <person name="Wortman J."/>
            <person name="Nusbaum C."/>
            <person name="Birren B."/>
        </authorList>
    </citation>
    <scope>NUCLEOTIDE SEQUENCE [LARGE SCALE GENOMIC DNA]</scope>
    <source>
        <strain evidence="6 7">CBS 650.93</strain>
    </source>
</reference>
<evidence type="ECO:0000313" key="7">
    <source>
        <dbReference type="Proteomes" id="UP000053617"/>
    </source>
</evidence>
<dbReference type="Gene3D" id="3.20.20.80">
    <property type="entry name" value="Glycosidases"/>
    <property type="match status" value="1"/>
</dbReference>
<evidence type="ECO:0000313" key="6">
    <source>
        <dbReference type="EMBL" id="KIX02541.1"/>
    </source>
</evidence>
<dbReference type="OrthoDB" id="1740265at2759"/>
<comment type="similarity">
    <text evidence="1">Belongs to the glycosyl hydrolase 13 family.</text>
</comment>
<organism evidence="6 7">
    <name type="scientific">Rhinocladiella mackenziei CBS 650.93</name>
    <dbReference type="NCBI Taxonomy" id="1442369"/>
    <lineage>
        <taxon>Eukaryota</taxon>
        <taxon>Fungi</taxon>
        <taxon>Dikarya</taxon>
        <taxon>Ascomycota</taxon>
        <taxon>Pezizomycotina</taxon>
        <taxon>Eurotiomycetes</taxon>
        <taxon>Chaetothyriomycetidae</taxon>
        <taxon>Chaetothyriales</taxon>
        <taxon>Herpotrichiellaceae</taxon>
        <taxon>Rhinocladiella</taxon>
    </lineage>
</organism>
<keyword evidence="4" id="KW-0462">Maltose metabolism</keyword>